<organism evidence="3 4">
    <name type="scientific">Granulicella mallensis (strain ATCC BAA-1857 / DSM 23137 / MP5ACTX8)</name>
    <dbReference type="NCBI Taxonomy" id="682795"/>
    <lineage>
        <taxon>Bacteria</taxon>
        <taxon>Pseudomonadati</taxon>
        <taxon>Acidobacteriota</taxon>
        <taxon>Terriglobia</taxon>
        <taxon>Terriglobales</taxon>
        <taxon>Acidobacteriaceae</taxon>
        <taxon>Granulicella</taxon>
    </lineage>
</organism>
<evidence type="ECO:0000313" key="3">
    <source>
        <dbReference type="EMBL" id="AEU35047.1"/>
    </source>
</evidence>
<dbReference type="KEGG" id="gma:AciX8_0697"/>
<dbReference type="EMBL" id="CP003130">
    <property type="protein sequence ID" value="AEU35047.1"/>
    <property type="molecule type" value="Genomic_DNA"/>
</dbReference>
<dbReference type="HOGENOM" id="CLU_1394617_0_0_0"/>
<feature type="transmembrane region" description="Helical" evidence="2">
    <location>
        <begin position="107"/>
        <end position="128"/>
    </location>
</feature>
<evidence type="ECO:0000256" key="1">
    <source>
        <dbReference type="SAM" id="MobiDB-lite"/>
    </source>
</evidence>
<accession>G8NRT4</accession>
<evidence type="ECO:0000256" key="2">
    <source>
        <dbReference type="SAM" id="Phobius"/>
    </source>
</evidence>
<feature type="compositionally biased region" description="Low complexity" evidence="1">
    <location>
        <begin position="12"/>
        <end position="24"/>
    </location>
</feature>
<keyword evidence="2" id="KW-0472">Membrane</keyword>
<name>G8NRT4_GRAMM</name>
<gene>
    <name evidence="3" type="ordered locus">AciX8_0697</name>
</gene>
<feature type="region of interest" description="Disordered" evidence="1">
    <location>
        <begin position="1"/>
        <end position="33"/>
    </location>
</feature>
<keyword evidence="4" id="KW-1185">Reference proteome</keyword>
<evidence type="ECO:0008006" key="5">
    <source>
        <dbReference type="Google" id="ProtNLM"/>
    </source>
</evidence>
<dbReference type="Proteomes" id="UP000007113">
    <property type="component" value="Chromosome"/>
</dbReference>
<protein>
    <recommendedName>
        <fullName evidence="5">Transmembrane protein</fullName>
    </recommendedName>
</protein>
<proteinExistence type="predicted"/>
<evidence type="ECO:0000313" key="4">
    <source>
        <dbReference type="Proteomes" id="UP000007113"/>
    </source>
</evidence>
<dbReference type="STRING" id="682795.AciX8_0697"/>
<reference evidence="3 4" key="1">
    <citation type="submission" date="2011-11" db="EMBL/GenBank/DDBJ databases">
        <title>Complete sequence of Granulicella mallensis MP5ACTX8.</title>
        <authorList>
            <consortium name="US DOE Joint Genome Institute"/>
            <person name="Lucas S."/>
            <person name="Copeland A."/>
            <person name="Lapidus A."/>
            <person name="Cheng J.-F."/>
            <person name="Goodwin L."/>
            <person name="Pitluck S."/>
            <person name="Peters L."/>
            <person name="Lu M."/>
            <person name="Detter J.C."/>
            <person name="Han C."/>
            <person name="Tapia R."/>
            <person name="Land M."/>
            <person name="Hauser L."/>
            <person name="Kyrpides N."/>
            <person name="Ivanova N."/>
            <person name="Mikhailova N."/>
            <person name="Pagani I."/>
            <person name="Rawat S."/>
            <person name="Mannisto M."/>
            <person name="Haggblom M."/>
            <person name="Woyke T."/>
        </authorList>
    </citation>
    <scope>NUCLEOTIDE SEQUENCE [LARGE SCALE GENOMIC DNA]</scope>
    <source>
        <strain evidence="4">ATCC BAA-1857 / DSM 23137 / MP5ACTX8</strain>
    </source>
</reference>
<keyword evidence="2" id="KW-1133">Transmembrane helix</keyword>
<feature type="compositionally biased region" description="Basic and acidic residues" evidence="1">
    <location>
        <begin position="1"/>
        <end position="10"/>
    </location>
</feature>
<dbReference type="AlphaFoldDB" id="G8NRT4"/>
<sequence length="195" mass="21167">MLNNSMKERFQSMSCPCSSSNSRSGPARFPSSGSLPTLSDIKAFRSGQPAVPYVVRSPADLRMLLRPQAILRPFLKPGVLVRIPELSPAECQAWEQRLTPLVQECGCNAGTLAVGIFLALSVLAAFFTNIPDDFRFPLQTYLIGSACFVAGLILSAFIGKLSGQVLAALRLHRACQELETALNLEPGPFKTKLEL</sequence>
<feature type="transmembrane region" description="Helical" evidence="2">
    <location>
        <begin position="140"/>
        <end position="163"/>
    </location>
</feature>
<keyword evidence="2" id="KW-0812">Transmembrane</keyword>